<name>A0A6I0EQN4_9FIRM</name>
<evidence type="ECO:0000259" key="3">
    <source>
        <dbReference type="Pfam" id="PF07992"/>
    </source>
</evidence>
<dbReference type="RefSeq" id="WP_151619803.1">
    <property type="nucleotide sequence ID" value="NZ_WBXO01000005.1"/>
</dbReference>
<keyword evidence="5" id="KW-1185">Reference proteome</keyword>
<evidence type="ECO:0000256" key="1">
    <source>
        <dbReference type="ARBA" id="ARBA00022630"/>
    </source>
</evidence>
<protein>
    <submittedName>
        <fullName evidence="4">NAD(P)/FAD-dependent oxidoreductase</fullName>
    </submittedName>
</protein>
<sequence length="287" mass="31562">MERLDSIVVGCGPAGLSAALNLQIRKKSFLVLGSKVCSPWLEKAERVDNYLGFYGISGRELRDHFLDHAEKMGITIHSEKVSSIYHMGDFFLVKSGQKEYESKTVIITTGVHIEKQLEGESDYLGRGVSYCATCDGPLFRNRKVALLDYTEGEGWEEAAFLSEVVDKLYYFPLKDKKERNALANMEIEEGKPVALKGNGDLVQALVLDQREIPVEGVFIIRETQRADVLLPGLETKNGAILVNEMMETNIAGAYGAGDCTGKPYQISKAVGQGSVAGLSAVSFLEKR</sequence>
<dbReference type="InterPro" id="IPR023753">
    <property type="entry name" value="FAD/NAD-binding_dom"/>
</dbReference>
<reference evidence="4 5" key="1">
    <citation type="submission" date="2019-10" db="EMBL/GenBank/DDBJ databases">
        <title>Whole-genome sequence of the extremophile Heliorestis acidaminivorans DSM 24790.</title>
        <authorList>
            <person name="Kyndt J.A."/>
            <person name="Meyer T.E."/>
        </authorList>
    </citation>
    <scope>NUCLEOTIDE SEQUENCE [LARGE SCALE GENOMIC DNA]</scope>
    <source>
        <strain evidence="4 5">DSM 24790</strain>
    </source>
</reference>
<proteinExistence type="predicted"/>
<dbReference type="PRINTS" id="PR00368">
    <property type="entry name" value="FADPNR"/>
</dbReference>
<dbReference type="GO" id="GO:0016491">
    <property type="term" value="F:oxidoreductase activity"/>
    <property type="evidence" value="ECO:0007669"/>
    <property type="project" value="UniProtKB-KW"/>
</dbReference>
<dbReference type="SUPFAM" id="SSF51905">
    <property type="entry name" value="FAD/NAD(P)-binding domain"/>
    <property type="match status" value="1"/>
</dbReference>
<dbReference type="Gene3D" id="3.50.50.60">
    <property type="entry name" value="FAD/NAD(P)-binding domain"/>
    <property type="match status" value="2"/>
</dbReference>
<feature type="domain" description="FAD/NAD(P)-binding" evidence="3">
    <location>
        <begin position="191"/>
        <end position="273"/>
    </location>
</feature>
<feature type="domain" description="FAD/NAD(P)-binding" evidence="3">
    <location>
        <begin position="5"/>
        <end position="138"/>
    </location>
</feature>
<dbReference type="PRINTS" id="PR00469">
    <property type="entry name" value="PNDRDTASEII"/>
</dbReference>
<evidence type="ECO:0000313" key="5">
    <source>
        <dbReference type="Proteomes" id="UP000468766"/>
    </source>
</evidence>
<dbReference type="InterPro" id="IPR036188">
    <property type="entry name" value="FAD/NAD-bd_sf"/>
</dbReference>
<keyword evidence="1" id="KW-0285">Flavoprotein</keyword>
<evidence type="ECO:0000313" key="4">
    <source>
        <dbReference type="EMBL" id="KAB2952526.1"/>
    </source>
</evidence>
<organism evidence="4 5">
    <name type="scientific">Heliorestis acidaminivorans</name>
    <dbReference type="NCBI Taxonomy" id="553427"/>
    <lineage>
        <taxon>Bacteria</taxon>
        <taxon>Bacillati</taxon>
        <taxon>Bacillota</taxon>
        <taxon>Clostridia</taxon>
        <taxon>Eubacteriales</taxon>
        <taxon>Heliobacteriaceae</taxon>
        <taxon>Heliorestis</taxon>
    </lineage>
</organism>
<gene>
    <name evidence="4" type="ORF">F9B85_07615</name>
</gene>
<dbReference type="AlphaFoldDB" id="A0A6I0EQN4"/>
<dbReference type="InterPro" id="IPR050097">
    <property type="entry name" value="Ferredoxin-NADP_redctase_2"/>
</dbReference>
<accession>A0A6I0EQN4</accession>
<evidence type="ECO:0000256" key="2">
    <source>
        <dbReference type="ARBA" id="ARBA00023002"/>
    </source>
</evidence>
<dbReference type="OrthoDB" id="9806179at2"/>
<dbReference type="Pfam" id="PF07992">
    <property type="entry name" value="Pyr_redox_2"/>
    <property type="match status" value="2"/>
</dbReference>
<dbReference type="PANTHER" id="PTHR48105">
    <property type="entry name" value="THIOREDOXIN REDUCTASE 1-RELATED-RELATED"/>
    <property type="match status" value="1"/>
</dbReference>
<comment type="caution">
    <text evidence="4">The sequence shown here is derived from an EMBL/GenBank/DDBJ whole genome shotgun (WGS) entry which is preliminary data.</text>
</comment>
<dbReference type="Proteomes" id="UP000468766">
    <property type="component" value="Unassembled WGS sequence"/>
</dbReference>
<keyword evidence="2" id="KW-0560">Oxidoreductase</keyword>
<dbReference type="EMBL" id="WBXO01000005">
    <property type="protein sequence ID" value="KAB2952526.1"/>
    <property type="molecule type" value="Genomic_DNA"/>
</dbReference>